<evidence type="ECO:0000313" key="2">
    <source>
        <dbReference type="EMBL" id="KJA12577.1"/>
    </source>
</evidence>
<feature type="region of interest" description="Disordered" evidence="1">
    <location>
        <begin position="1"/>
        <end position="46"/>
    </location>
</feature>
<gene>
    <name evidence="2" type="ORF">HYPSUDRAFT_210366</name>
</gene>
<dbReference type="Proteomes" id="UP000054270">
    <property type="component" value="Unassembled WGS sequence"/>
</dbReference>
<protein>
    <submittedName>
        <fullName evidence="2">Uncharacterized protein</fullName>
    </submittedName>
</protein>
<dbReference type="AlphaFoldDB" id="A0A0D2KDD1"/>
<feature type="compositionally biased region" description="Low complexity" evidence="1">
    <location>
        <begin position="36"/>
        <end position="46"/>
    </location>
</feature>
<name>A0A0D2KDD1_HYPSF</name>
<keyword evidence="3" id="KW-1185">Reference proteome</keyword>
<evidence type="ECO:0000313" key="3">
    <source>
        <dbReference type="Proteomes" id="UP000054270"/>
    </source>
</evidence>
<reference evidence="3" key="1">
    <citation type="submission" date="2014-04" db="EMBL/GenBank/DDBJ databases">
        <title>Evolutionary Origins and Diversification of the Mycorrhizal Mutualists.</title>
        <authorList>
            <consortium name="DOE Joint Genome Institute"/>
            <consortium name="Mycorrhizal Genomics Consortium"/>
            <person name="Kohler A."/>
            <person name="Kuo A."/>
            <person name="Nagy L.G."/>
            <person name="Floudas D."/>
            <person name="Copeland A."/>
            <person name="Barry K.W."/>
            <person name="Cichocki N."/>
            <person name="Veneault-Fourrey C."/>
            <person name="LaButti K."/>
            <person name="Lindquist E.A."/>
            <person name="Lipzen A."/>
            <person name="Lundell T."/>
            <person name="Morin E."/>
            <person name="Murat C."/>
            <person name="Riley R."/>
            <person name="Ohm R."/>
            <person name="Sun H."/>
            <person name="Tunlid A."/>
            <person name="Henrissat B."/>
            <person name="Grigoriev I.V."/>
            <person name="Hibbett D.S."/>
            <person name="Martin F."/>
        </authorList>
    </citation>
    <scope>NUCLEOTIDE SEQUENCE [LARGE SCALE GENOMIC DNA]</scope>
    <source>
        <strain evidence="3">FD-334 SS-4</strain>
    </source>
</reference>
<dbReference type="EMBL" id="KN818122">
    <property type="protein sequence ID" value="KJA12577.1"/>
    <property type="molecule type" value="Genomic_DNA"/>
</dbReference>
<organism evidence="2 3">
    <name type="scientific">Hypholoma sublateritium (strain FD-334 SS-4)</name>
    <dbReference type="NCBI Taxonomy" id="945553"/>
    <lineage>
        <taxon>Eukaryota</taxon>
        <taxon>Fungi</taxon>
        <taxon>Dikarya</taxon>
        <taxon>Basidiomycota</taxon>
        <taxon>Agaricomycotina</taxon>
        <taxon>Agaricomycetes</taxon>
        <taxon>Agaricomycetidae</taxon>
        <taxon>Agaricales</taxon>
        <taxon>Agaricineae</taxon>
        <taxon>Strophariaceae</taxon>
        <taxon>Hypholoma</taxon>
    </lineage>
</organism>
<sequence>MRRNTAGERGAAAQSAEDVSYALTGTRTAQIPPAHPSASPCSAPLSDSCAPLSRSMSATLPLYRYPWHLPALAAPPVRARFSPGRRLVPPSVR</sequence>
<accession>A0A0D2KDD1</accession>
<proteinExistence type="predicted"/>
<evidence type="ECO:0000256" key="1">
    <source>
        <dbReference type="SAM" id="MobiDB-lite"/>
    </source>
</evidence>